<dbReference type="InterPro" id="IPR004992">
    <property type="entry name" value="EutN_CcmL"/>
</dbReference>
<dbReference type="PROSITE" id="PS51932">
    <property type="entry name" value="BMV"/>
    <property type="match status" value="1"/>
</dbReference>
<keyword evidence="4" id="KW-1185">Reference proteome</keyword>
<proteinExistence type="predicted"/>
<keyword evidence="2" id="KW-1283">Bacterial microcompartment</keyword>
<evidence type="ECO:0000313" key="3">
    <source>
        <dbReference type="EMBL" id="CAG37758.1"/>
    </source>
</evidence>
<dbReference type="PANTHER" id="PTHR36539:SF1">
    <property type="entry name" value="BACTERIAL MICROCOMPARTMENT SHELL VERTEX PROTEIN EUTN"/>
    <property type="match status" value="1"/>
</dbReference>
<dbReference type="CDD" id="cd01614">
    <property type="entry name" value="EutN_CcmL"/>
    <property type="match status" value="1"/>
</dbReference>
<dbReference type="RefSeq" id="WP_011190270.1">
    <property type="nucleotide sequence ID" value="NC_006138.1"/>
</dbReference>
<evidence type="ECO:0000256" key="1">
    <source>
        <dbReference type="ARBA" id="ARBA00024322"/>
    </source>
</evidence>
<dbReference type="InterPro" id="IPR036677">
    <property type="entry name" value="EutN_CcmL_sf"/>
</dbReference>
<protein>
    <submittedName>
        <fullName evidence="3">Related to ethanolamine utilization protein (EutN)</fullName>
    </submittedName>
</protein>
<dbReference type="STRING" id="177439.DP3029"/>
<dbReference type="GO" id="GO:0031469">
    <property type="term" value="C:bacterial microcompartment"/>
    <property type="evidence" value="ECO:0007669"/>
    <property type="project" value="UniProtKB-SubCell"/>
</dbReference>
<dbReference type="Proteomes" id="UP000000602">
    <property type="component" value="Chromosome"/>
</dbReference>
<dbReference type="Gene3D" id="2.40.50.220">
    <property type="entry name" value="EutN/Ccml"/>
    <property type="match status" value="1"/>
</dbReference>
<name>Q6AIS2_DESPS</name>
<dbReference type="EMBL" id="CR522870">
    <property type="protein sequence ID" value="CAG37758.1"/>
    <property type="molecule type" value="Genomic_DNA"/>
</dbReference>
<dbReference type="eggNOG" id="COG4576">
    <property type="taxonomic scope" value="Bacteria"/>
</dbReference>
<dbReference type="OrthoDB" id="196195at2"/>
<reference evidence="4" key="1">
    <citation type="journal article" date="2004" name="Environ. Microbiol.">
        <title>The genome of Desulfotalea psychrophila, a sulfate-reducing bacterium from permanently cold Arctic sediments.</title>
        <authorList>
            <person name="Rabus R."/>
            <person name="Ruepp A."/>
            <person name="Frickey T."/>
            <person name="Rattei T."/>
            <person name="Fartmann B."/>
            <person name="Stark M."/>
            <person name="Bauer M."/>
            <person name="Zibat A."/>
            <person name="Lombardot T."/>
            <person name="Becker I."/>
            <person name="Amann J."/>
            <person name="Gellner K."/>
            <person name="Teeling H."/>
            <person name="Leuschner W.D."/>
            <person name="Gloeckner F.-O."/>
            <person name="Lupas A.N."/>
            <person name="Amann R."/>
            <person name="Klenk H.-P."/>
        </authorList>
    </citation>
    <scope>NUCLEOTIDE SEQUENCE [LARGE SCALE GENOMIC DNA]</scope>
    <source>
        <strain evidence="4">DSM 12343 / LSv54</strain>
    </source>
</reference>
<dbReference type="KEGG" id="dps:DP3029"/>
<dbReference type="SUPFAM" id="SSF159133">
    <property type="entry name" value="EutN/CcmL-like"/>
    <property type="match status" value="1"/>
</dbReference>
<dbReference type="HOGENOM" id="CLU_148498_0_0_7"/>
<sequence length="96" mass="10025">MELGRVKGQVVATIRDPRVPHASLLLVDLINAEGDIIRYGQVTVDTLGAGEGEYVLLVRGGGAAPRTATGERSPVDLNVIAIVDQITASGGKLYAK</sequence>
<evidence type="ECO:0000313" key="4">
    <source>
        <dbReference type="Proteomes" id="UP000000602"/>
    </source>
</evidence>
<accession>Q6AIS2</accession>
<comment type="subcellular location">
    <subcellularLocation>
        <location evidence="1">Bacterial microcompartment</location>
    </subcellularLocation>
</comment>
<dbReference type="AlphaFoldDB" id="Q6AIS2"/>
<dbReference type="Pfam" id="PF03319">
    <property type="entry name" value="EutN_CcmL"/>
    <property type="match status" value="1"/>
</dbReference>
<gene>
    <name evidence="3" type="ordered locus">DP3029</name>
</gene>
<organism evidence="3 4">
    <name type="scientific">Desulfotalea psychrophila (strain LSv54 / DSM 12343)</name>
    <dbReference type="NCBI Taxonomy" id="177439"/>
    <lineage>
        <taxon>Bacteria</taxon>
        <taxon>Pseudomonadati</taxon>
        <taxon>Thermodesulfobacteriota</taxon>
        <taxon>Desulfobulbia</taxon>
        <taxon>Desulfobulbales</taxon>
        <taxon>Desulfocapsaceae</taxon>
        <taxon>Desulfotalea</taxon>
    </lineage>
</organism>
<dbReference type="PANTHER" id="PTHR36539">
    <property type="entry name" value="ETHANOLAMINE UTILIZATION PROTEIN EUTN"/>
    <property type="match status" value="1"/>
</dbReference>
<evidence type="ECO:0000256" key="2">
    <source>
        <dbReference type="ARBA" id="ARBA00024446"/>
    </source>
</evidence>